<dbReference type="Proteomes" id="UP001315278">
    <property type="component" value="Unassembled WGS sequence"/>
</dbReference>
<feature type="transmembrane region" description="Helical" evidence="8">
    <location>
        <begin position="6"/>
        <end position="26"/>
    </location>
</feature>
<name>A0ABS5FBN0_9BRAD</name>
<protein>
    <recommendedName>
        <fullName evidence="8">Probable membrane transporter protein</fullName>
    </recommendedName>
</protein>
<proteinExistence type="inferred from homology"/>
<evidence type="ECO:0000256" key="3">
    <source>
        <dbReference type="ARBA" id="ARBA00022448"/>
    </source>
</evidence>
<evidence type="ECO:0000256" key="5">
    <source>
        <dbReference type="ARBA" id="ARBA00022692"/>
    </source>
</evidence>
<sequence length="258" mass="26642">MTSLSLIPSGVSTNVALAICAIAFVSGTARGFSGFGSALIFMPLASSVAAPRLVAALLLVIDFVAATPLLPNAWTHADRKATAVMVAGALVGVPIGTYFLTVLDPVTTRWIISCFVAALLVLLLSGWRYHGNEHAALSVSVGGLSGFCSGLAQTGGPPIVAYWLGRPIASVVSRANIVLFFGASDFFSLVSYWFTGLITIESIRFALIIGPVYGIGVWFGASLFGKASESVFRAICYALIAAAVVVGLPALDGVLRGG</sequence>
<evidence type="ECO:0000256" key="4">
    <source>
        <dbReference type="ARBA" id="ARBA00022475"/>
    </source>
</evidence>
<evidence type="ECO:0000313" key="10">
    <source>
        <dbReference type="Proteomes" id="UP001315278"/>
    </source>
</evidence>
<evidence type="ECO:0000256" key="8">
    <source>
        <dbReference type="RuleBase" id="RU363041"/>
    </source>
</evidence>
<feature type="transmembrane region" description="Helical" evidence="8">
    <location>
        <begin position="231"/>
        <end position="251"/>
    </location>
</feature>
<dbReference type="InterPro" id="IPR052017">
    <property type="entry name" value="TSUP"/>
</dbReference>
<keyword evidence="4 8" id="KW-1003">Cell membrane</keyword>
<accession>A0ABS5FBN0</accession>
<keyword evidence="3" id="KW-0813">Transport</keyword>
<feature type="transmembrane region" description="Helical" evidence="8">
    <location>
        <begin position="205"/>
        <end position="224"/>
    </location>
</feature>
<feature type="transmembrane region" description="Helical" evidence="8">
    <location>
        <begin position="81"/>
        <end position="103"/>
    </location>
</feature>
<keyword evidence="7 8" id="KW-0472">Membrane</keyword>
<dbReference type="PANTHER" id="PTHR30269">
    <property type="entry name" value="TRANSMEMBRANE PROTEIN YFCA"/>
    <property type="match status" value="1"/>
</dbReference>
<reference evidence="10" key="1">
    <citation type="journal article" date="2021" name="ISME J.">
        <title>Evolutionary origin and ecological implication of a unique nif island in free-living Bradyrhizobium lineages.</title>
        <authorList>
            <person name="Tao J."/>
        </authorList>
    </citation>
    <scope>NUCLEOTIDE SEQUENCE [LARGE SCALE GENOMIC DNA]</scope>
    <source>
        <strain evidence="10">SZCCT0434</strain>
    </source>
</reference>
<organism evidence="9 10">
    <name type="scientific">Bradyrhizobium jicamae</name>
    <dbReference type="NCBI Taxonomy" id="280332"/>
    <lineage>
        <taxon>Bacteria</taxon>
        <taxon>Pseudomonadati</taxon>
        <taxon>Pseudomonadota</taxon>
        <taxon>Alphaproteobacteria</taxon>
        <taxon>Hyphomicrobiales</taxon>
        <taxon>Nitrobacteraceae</taxon>
        <taxon>Bradyrhizobium</taxon>
    </lineage>
</organism>
<dbReference type="PANTHER" id="PTHR30269:SF37">
    <property type="entry name" value="MEMBRANE TRANSPORTER PROTEIN"/>
    <property type="match status" value="1"/>
</dbReference>
<dbReference type="RefSeq" id="WP_212491667.1">
    <property type="nucleotide sequence ID" value="NZ_JAFCJH010000001.1"/>
</dbReference>
<evidence type="ECO:0000256" key="2">
    <source>
        <dbReference type="ARBA" id="ARBA00009142"/>
    </source>
</evidence>
<keyword evidence="6 8" id="KW-1133">Transmembrane helix</keyword>
<evidence type="ECO:0000256" key="6">
    <source>
        <dbReference type="ARBA" id="ARBA00022989"/>
    </source>
</evidence>
<evidence type="ECO:0000256" key="1">
    <source>
        <dbReference type="ARBA" id="ARBA00004651"/>
    </source>
</evidence>
<evidence type="ECO:0000313" key="9">
    <source>
        <dbReference type="EMBL" id="MBR0794188.1"/>
    </source>
</evidence>
<feature type="transmembrane region" description="Helical" evidence="8">
    <location>
        <begin position="38"/>
        <end position="61"/>
    </location>
</feature>
<comment type="subcellular location">
    <subcellularLocation>
        <location evidence="1 8">Cell membrane</location>
        <topology evidence="1 8">Multi-pass membrane protein</topology>
    </subcellularLocation>
</comment>
<keyword evidence="10" id="KW-1185">Reference proteome</keyword>
<dbReference type="InterPro" id="IPR002781">
    <property type="entry name" value="TM_pro_TauE-like"/>
</dbReference>
<keyword evidence="5 8" id="KW-0812">Transmembrane</keyword>
<dbReference type="Pfam" id="PF01925">
    <property type="entry name" value="TauE"/>
    <property type="match status" value="1"/>
</dbReference>
<evidence type="ECO:0000256" key="7">
    <source>
        <dbReference type="ARBA" id="ARBA00023136"/>
    </source>
</evidence>
<feature type="transmembrane region" description="Helical" evidence="8">
    <location>
        <begin position="141"/>
        <end position="165"/>
    </location>
</feature>
<feature type="transmembrane region" description="Helical" evidence="8">
    <location>
        <begin position="110"/>
        <end position="129"/>
    </location>
</feature>
<comment type="similarity">
    <text evidence="2 8">Belongs to the 4-toluene sulfonate uptake permease (TSUP) (TC 2.A.102) family.</text>
</comment>
<gene>
    <name evidence="9" type="ORF">JQ615_02175</name>
</gene>
<feature type="transmembrane region" description="Helical" evidence="8">
    <location>
        <begin position="177"/>
        <end position="199"/>
    </location>
</feature>
<comment type="caution">
    <text evidence="9">The sequence shown here is derived from an EMBL/GenBank/DDBJ whole genome shotgun (WGS) entry which is preliminary data.</text>
</comment>
<dbReference type="EMBL" id="JAFCJH010000001">
    <property type="protein sequence ID" value="MBR0794188.1"/>
    <property type="molecule type" value="Genomic_DNA"/>
</dbReference>